<proteinExistence type="predicted"/>
<feature type="transmembrane region" description="Helical" evidence="9">
    <location>
        <begin position="12"/>
        <end position="37"/>
    </location>
</feature>
<keyword evidence="2" id="KW-1003">Cell membrane</keyword>
<dbReference type="RefSeq" id="WP_154329004.1">
    <property type="nucleotide sequence ID" value="NZ_VULT01000022.1"/>
</dbReference>
<dbReference type="Gene3D" id="3.40.720.10">
    <property type="entry name" value="Alkaline Phosphatase, subunit A"/>
    <property type="match status" value="1"/>
</dbReference>
<feature type="transmembrane region" description="Helical" evidence="9">
    <location>
        <begin position="175"/>
        <end position="196"/>
    </location>
</feature>
<dbReference type="PIRSF" id="PIRSF005091">
    <property type="entry name" value="Mmb_sulf_HI1246"/>
    <property type="match status" value="1"/>
</dbReference>
<keyword evidence="4 9" id="KW-1133">Transmembrane helix</keyword>
<comment type="subcellular location">
    <subcellularLocation>
        <location evidence="1">Cell membrane</location>
        <topology evidence="1">Multi-pass membrane protein</topology>
    </subcellularLocation>
</comment>
<evidence type="ECO:0000313" key="12">
    <source>
        <dbReference type="Proteomes" id="UP000483362"/>
    </source>
</evidence>
<evidence type="ECO:0000256" key="4">
    <source>
        <dbReference type="ARBA" id="ARBA00022989"/>
    </source>
</evidence>
<evidence type="ECO:0000256" key="1">
    <source>
        <dbReference type="ARBA" id="ARBA00004651"/>
    </source>
</evidence>
<evidence type="ECO:0000256" key="5">
    <source>
        <dbReference type="ARBA" id="ARBA00023136"/>
    </source>
</evidence>
<evidence type="ECO:0000256" key="7">
    <source>
        <dbReference type="PIRSR" id="PIRSR005091-2"/>
    </source>
</evidence>
<dbReference type="Proteomes" id="UP000483362">
    <property type="component" value="Unassembled WGS sequence"/>
</dbReference>
<dbReference type="SUPFAM" id="SSF53649">
    <property type="entry name" value="Alkaline phosphatase-like"/>
    <property type="match status" value="1"/>
</dbReference>
<evidence type="ECO:0000256" key="3">
    <source>
        <dbReference type="ARBA" id="ARBA00022692"/>
    </source>
</evidence>
<feature type="transmembrane region" description="Helical" evidence="9">
    <location>
        <begin position="146"/>
        <end position="163"/>
    </location>
</feature>
<feature type="active site" evidence="6">
    <location>
        <position position="326"/>
    </location>
</feature>
<dbReference type="PANTHER" id="PTHR47371:SF3">
    <property type="entry name" value="PHOSPHOGLYCEROL TRANSFERASE I"/>
    <property type="match status" value="1"/>
</dbReference>
<keyword evidence="7" id="KW-0464">Manganese</keyword>
<keyword evidence="7" id="KW-0479">Metal-binding</keyword>
<reference evidence="11 12" key="1">
    <citation type="submission" date="2019-08" db="EMBL/GenBank/DDBJ databases">
        <title>In-depth cultivation of the pig gut microbiome towards novel bacterial diversity and tailored functional studies.</title>
        <authorList>
            <person name="Wylensek D."/>
            <person name="Hitch T.C.A."/>
            <person name="Clavel T."/>
        </authorList>
    </citation>
    <scope>NUCLEOTIDE SEQUENCE [LARGE SCALE GENOMIC DNA]</scope>
    <source>
        <strain evidence="11 12">Oil-RF-744-WCA-WT-10</strain>
    </source>
</reference>
<keyword evidence="12" id="KW-1185">Reference proteome</keyword>
<evidence type="ECO:0000256" key="8">
    <source>
        <dbReference type="PIRSR" id="PIRSR005091-3"/>
    </source>
</evidence>
<dbReference type="GO" id="GO:0016787">
    <property type="term" value="F:hydrolase activity"/>
    <property type="evidence" value="ECO:0007669"/>
    <property type="project" value="UniProtKB-KW"/>
</dbReference>
<dbReference type="PANTHER" id="PTHR47371">
    <property type="entry name" value="LIPOTEICHOIC ACID SYNTHASE"/>
    <property type="match status" value="1"/>
</dbReference>
<feature type="binding site" evidence="8">
    <location>
        <position position="504"/>
    </location>
    <ligand>
        <name>Mn(2+)</name>
        <dbReference type="ChEBI" id="CHEBI:29035"/>
    </ligand>
</feature>
<keyword evidence="11" id="KW-0378">Hydrolase</keyword>
<dbReference type="GO" id="GO:0005886">
    <property type="term" value="C:plasma membrane"/>
    <property type="evidence" value="ECO:0007669"/>
    <property type="project" value="UniProtKB-SubCell"/>
</dbReference>
<evidence type="ECO:0000256" key="2">
    <source>
        <dbReference type="ARBA" id="ARBA00022475"/>
    </source>
</evidence>
<keyword evidence="5 9" id="KW-0472">Membrane</keyword>
<gene>
    <name evidence="11" type="ORF">FYJ29_11930</name>
</gene>
<sequence>MNISRFKYTPVGAALINMVTALVVYMLSRVVFFLVNWSTFAPYMSWKLAGSMLHGGLVFDTSALLYINALYLALTLLPVPCKEKPGFYQGLKWLYVLTNSLGLAANLIDSVYVQYTGRRTTMSVFSEFAHEDNIASIIFGETCNHWYLLLVMVMMVAILWICFVKPREGVWGARWHYYVLQVVSMLVVAPAAIIGVRGSATAGTKPITINNANAFVNRPIEGTVVLNTPFTLIRSIGHKAFADPHYMPQEAMRRAFDPVVVPRPDERSQGRKNVVIFIVESMGKEYIGAYNRHLEGGRYKGYMPFVDSLVKRSLTFQYSYANGRKSMDAMPSVLSGLPMMVEPFFLTPATLNDVQGVPSMLKPLGYYSCFFHGGHNISMGFNAFARDIGYDRYVGLNEYCRSKNPAYHGMDDFDGKWAIYDEPFLQFMLDNVNQFRQPFVATVFTASSHEPFHIPDKYKGVFKEGKLPIYKSIGYTDMSLRRFFERASRQPWYRNTIFVLVADHASLSEHAEYKTDLGHYSVPIIFFTPDGSLKPAMRTDVIAQQTDIMPTLMHLLGYDKPYVAFGCDLLSTPPRDTWAFNYNNGVFQYMRGDYMMQFDGQRVTAMYRFKTDPLLRHNLAGRVKEQAAMEVTLKALIQQYMQRMNHNELVVRRR</sequence>
<dbReference type="GO" id="GO:0016740">
    <property type="term" value="F:transferase activity"/>
    <property type="evidence" value="ECO:0007669"/>
    <property type="project" value="UniProtKB-KW"/>
</dbReference>
<evidence type="ECO:0000313" key="11">
    <source>
        <dbReference type="EMBL" id="MSS18457.1"/>
    </source>
</evidence>
<keyword evidence="11" id="KW-0808">Transferase</keyword>
<dbReference type="AlphaFoldDB" id="A0A6L5XG27"/>
<feature type="transmembrane region" description="Helical" evidence="9">
    <location>
        <begin position="93"/>
        <end position="115"/>
    </location>
</feature>
<dbReference type="InterPro" id="IPR012160">
    <property type="entry name" value="LtaS-like"/>
</dbReference>
<protein>
    <submittedName>
        <fullName evidence="11">Sulfatase-like hydrolase/transferase</fullName>
    </submittedName>
</protein>
<evidence type="ECO:0000256" key="9">
    <source>
        <dbReference type="SAM" id="Phobius"/>
    </source>
</evidence>
<organism evidence="11 12">
    <name type="scientific">Sodaliphilus pleomorphus</name>
    <dbReference type="NCBI Taxonomy" id="2606626"/>
    <lineage>
        <taxon>Bacteria</taxon>
        <taxon>Pseudomonadati</taxon>
        <taxon>Bacteroidota</taxon>
        <taxon>Bacteroidia</taxon>
        <taxon>Bacteroidales</taxon>
        <taxon>Muribaculaceae</taxon>
        <taxon>Sodaliphilus</taxon>
    </lineage>
</organism>
<dbReference type="CDD" id="cd16015">
    <property type="entry name" value="LTA_synthase"/>
    <property type="match status" value="1"/>
</dbReference>
<dbReference type="Pfam" id="PF00884">
    <property type="entry name" value="Sulfatase"/>
    <property type="match status" value="1"/>
</dbReference>
<feature type="binding site" evidence="8">
    <location>
        <position position="503"/>
    </location>
    <ligand>
        <name>Mn(2+)</name>
        <dbReference type="ChEBI" id="CHEBI:29035"/>
    </ligand>
</feature>
<feature type="transmembrane region" description="Helical" evidence="9">
    <location>
        <begin position="57"/>
        <end position="81"/>
    </location>
</feature>
<dbReference type="GO" id="GO:0046872">
    <property type="term" value="F:metal ion binding"/>
    <property type="evidence" value="ECO:0007669"/>
    <property type="project" value="UniProtKB-KW"/>
</dbReference>
<dbReference type="InterPro" id="IPR000917">
    <property type="entry name" value="Sulfatase_N"/>
</dbReference>
<dbReference type="InterPro" id="IPR050448">
    <property type="entry name" value="OpgB/LTA_synthase_biosynth"/>
</dbReference>
<evidence type="ECO:0000256" key="6">
    <source>
        <dbReference type="PIRSR" id="PIRSR005091-1"/>
    </source>
</evidence>
<dbReference type="EMBL" id="VULT01000022">
    <property type="protein sequence ID" value="MSS18457.1"/>
    <property type="molecule type" value="Genomic_DNA"/>
</dbReference>
<name>A0A6L5XG27_9BACT</name>
<dbReference type="Gene3D" id="3.30.1120.80">
    <property type="match status" value="1"/>
</dbReference>
<feature type="domain" description="Sulfatase N-terminal" evidence="10">
    <location>
        <begin position="272"/>
        <end position="558"/>
    </location>
</feature>
<feature type="binding site" evidence="7">
    <location>
        <position position="449"/>
    </location>
    <ligand>
        <name>substrate</name>
    </ligand>
</feature>
<comment type="caution">
    <text evidence="11">The sequence shown here is derived from an EMBL/GenBank/DDBJ whole genome shotgun (WGS) entry which is preliminary data.</text>
</comment>
<dbReference type="InterPro" id="IPR017850">
    <property type="entry name" value="Alkaline_phosphatase_core_sf"/>
</dbReference>
<keyword evidence="3 9" id="KW-0812">Transmembrane</keyword>
<evidence type="ECO:0000259" key="10">
    <source>
        <dbReference type="Pfam" id="PF00884"/>
    </source>
</evidence>
<feature type="binding site" evidence="8">
    <location>
        <position position="280"/>
    </location>
    <ligand>
        <name>Mn(2+)</name>
        <dbReference type="ChEBI" id="CHEBI:29035"/>
    </ligand>
</feature>
<accession>A0A6L5XG27</accession>